<evidence type="ECO:0000313" key="17">
    <source>
        <dbReference type="Proteomes" id="UP001168821"/>
    </source>
</evidence>
<dbReference type="GO" id="GO:0016705">
    <property type="term" value="F:oxidoreductase activity, acting on paired donors, with incorporation or reduction of molecular oxygen"/>
    <property type="evidence" value="ECO:0007669"/>
    <property type="project" value="InterPro"/>
</dbReference>
<evidence type="ECO:0000256" key="12">
    <source>
        <dbReference type="ARBA" id="ARBA00023033"/>
    </source>
</evidence>
<evidence type="ECO:0000313" key="16">
    <source>
        <dbReference type="EMBL" id="KAJ3641253.1"/>
    </source>
</evidence>
<dbReference type="GO" id="GO:0005506">
    <property type="term" value="F:iron ion binding"/>
    <property type="evidence" value="ECO:0007669"/>
    <property type="project" value="InterPro"/>
</dbReference>
<dbReference type="GO" id="GO:0005789">
    <property type="term" value="C:endoplasmic reticulum membrane"/>
    <property type="evidence" value="ECO:0007669"/>
    <property type="project" value="UniProtKB-SubCell"/>
</dbReference>
<dbReference type="PANTHER" id="PTHR24292:SF84">
    <property type="entry name" value="CYTOCHROME P450 28A5-RELATED"/>
    <property type="match status" value="1"/>
</dbReference>
<dbReference type="PRINTS" id="PR00465">
    <property type="entry name" value="EP450IV"/>
</dbReference>
<dbReference type="PRINTS" id="PR00385">
    <property type="entry name" value="P450"/>
</dbReference>
<evidence type="ECO:0000256" key="10">
    <source>
        <dbReference type="ARBA" id="ARBA00023002"/>
    </source>
</evidence>
<dbReference type="InterPro" id="IPR002403">
    <property type="entry name" value="Cyt_P450_E_grp-IV"/>
</dbReference>
<keyword evidence="12 15" id="KW-0503">Monooxygenase</keyword>
<dbReference type="InterPro" id="IPR017972">
    <property type="entry name" value="Cyt_P450_CS"/>
</dbReference>
<dbReference type="InterPro" id="IPR050476">
    <property type="entry name" value="Insect_CytP450_Detox"/>
</dbReference>
<name>A0AA38HNW1_9CUCU</name>
<sequence>MFVLLVVLAVVAVYYFLKLNYRYWEKRGVVGPKPNFLVGNLGKSFILKASPGEIFADVYNQYGDAEMVGMFRATTPILLVRDPALVREVTVKSFNSFRENDYEVSKKHDPIFGRNPFVLKGEEWKVVRSQLTPGFTSGKMKWLYPYLVENSKNLATFIQNCTENTDAKDICRRFTLNNVASCAFGLEGKCLEEENSEFRQLAKDFFSPATGFFLMTVSPPLSKLLSVSFIKKEMEKKFIQIVRQVLQYREENNVVRNDYLHVVSQLKQTEDFKFTDEDVTAHAAGFFGEGYETSSILMSFVLFELAANLHVQEKLREEVRRVYEENGNELPYEVLQALPYLDGVINETLRIHPPMFSLQKICTEDFNYGLRNGKQVTIEKGTPIILPVYGLHHDPKYYEDPKVFKPERFVGENKEKLTKYTFIPFGEGPRICLGKRFGVLQIKVGIAYVILNYSLSVGKKTQLPIRYDPINIMTVPVGGLWINFSRL</sequence>
<dbReference type="FunFam" id="1.10.630.10:FF:000042">
    <property type="entry name" value="Cytochrome P450"/>
    <property type="match status" value="1"/>
</dbReference>
<evidence type="ECO:0000256" key="9">
    <source>
        <dbReference type="ARBA" id="ARBA00022848"/>
    </source>
</evidence>
<evidence type="ECO:0000256" key="15">
    <source>
        <dbReference type="RuleBase" id="RU000461"/>
    </source>
</evidence>
<comment type="subcellular location">
    <subcellularLocation>
        <location evidence="4">Endoplasmic reticulum membrane</location>
        <topology evidence="4">Peripheral membrane protein</topology>
    </subcellularLocation>
    <subcellularLocation>
        <location evidence="3">Microsome membrane</location>
        <topology evidence="3">Peripheral membrane protein</topology>
    </subcellularLocation>
</comment>
<evidence type="ECO:0000256" key="6">
    <source>
        <dbReference type="ARBA" id="ARBA00022617"/>
    </source>
</evidence>
<dbReference type="SUPFAM" id="SSF48264">
    <property type="entry name" value="Cytochrome P450"/>
    <property type="match status" value="1"/>
</dbReference>
<evidence type="ECO:0000256" key="8">
    <source>
        <dbReference type="ARBA" id="ARBA00022824"/>
    </source>
</evidence>
<dbReference type="InterPro" id="IPR001128">
    <property type="entry name" value="Cyt_P450"/>
</dbReference>
<evidence type="ECO:0000256" key="3">
    <source>
        <dbReference type="ARBA" id="ARBA00004174"/>
    </source>
</evidence>
<evidence type="ECO:0000256" key="5">
    <source>
        <dbReference type="ARBA" id="ARBA00010617"/>
    </source>
</evidence>
<evidence type="ECO:0000256" key="13">
    <source>
        <dbReference type="ARBA" id="ARBA00023136"/>
    </source>
</evidence>
<keyword evidence="11 14" id="KW-0408">Iron</keyword>
<keyword evidence="6 14" id="KW-0349">Heme</keyword>
<dbReference type="InterPro" id="IPR036396">
    <property type="entry name" value="Cyt_P450_sf"/>
</dbReference>
<evidence type="ECO:0008006" key="18">
    <source>
        <dbReference type="Google" id="ProtNLM"/>
    </source>
</evidence>
<evidence type="ECO:0000256" key="14">
    <source>
        <dbReference type="PIRSR" id="PIRSR602403-1"/>
    </source>
</evidence>
<evidence type="ECO:0000256" key="4">
    <source>
        <dbReference type="ARBA" id="ARBA00004406"/>
    </source>
</evidence>
<comment type="caution">
    <text evidence="16">The sequence shown here is derived from an EMBL/GenBank/DDBJ whole genome shotgun (WGS) entry which is preliminary data.</text>
</comment>
<keyword evidence="17" id="KW-1185">Reference proteome</keyword>
<proteinExistence type="inferred from homology"/>
<feature type="binding site" description="axial binding residue" evidence="14">
    <location>
        <position position="432"/>
    </location>
    <ligand>
        <name>heme</name>
        <dbReference type="ChEBI" id="CHEBI:30413"/>
    </ligand>
    <ligandPart>
        <name>Fe</name>
        <dbReference type="ChEBI" id="CHEBI:18248"/>
    </ligandPart>
</feature>
<keyword evidence="10 15" id="KW-0560">Oxidoreductase</keyword>
<gene>
    <name evidence="16" type="ORF">Zmor_027767</name>
</gene>
<evidence type="ECO:0000256" key="2">
    <source>
        <dbReference type="ARBA" id="ARBA00003690"/>
    </source>
</evidence>
<evidence type="ECO:0000256" key="1">
    <source>
        <dbReference type="ARBA" id="ARBA00001971"/>
    </source>
</evidence>
<dbReference type="GO" id="GO:0020037">
    <property type="term" value="F:heme binding"/>
    <property type="evidence" value="ECO:0007669"/>
    <property type="project" value="InterPro"/>
</dbReference>
<keyword evidence="9" id="KW-0492">Microsome</keyword>
<dbReference type="PROSITE" id="PS00086">
    <property type="entry name" value="CYTOCHROME_P450"/>
    <property type="match status" value="1"/>
</dbReference>
<reference evidence="16" key="1">
    <citation type="journal article" date="2023" name="G3 (Bethesda)">
        <title>Whole genome assemblies of Zophobas morio and Tenebrio molitor.</title>
        <authorList>
            <person name="Kaur S."/>
            <person name="Stinson S.A."/>
            <person name="diCenzo G.C."/>
        </authorList>
    </citation>
    <scope>NUCLEOTIDE SEQUENCE</scope>
    <source>
        <strain evidence="16">QUZm001</strain>
    </source>
</reference>
<dbReference type="CDD" id="cd11056">
    <property type="entry name" value="CYP6-like"/>
    <property type="match status" value="1"/>
</dbReference>
<keyword evidence="13" id="KW-0472">Membrane</keyword>
<dbReference type="Proteomes" id="UP001168821">
    <property type="component" value="Unassembled WGS sequence"/>
</dbReference>
<protein>
    <recommendedName>
        <fullName evidence="18">Cytochrome P450</fullName>
    </recommendedName>
</protein>
<dbReference type="AlphaFoldDB" id="A0AA38HNW1"/>
<comment type="cofactor">
    <cofactor evidence="1 14">
        <name>heme</name>
        <dbReference type="ChEBI" id="CHEBI:30413"/>
    </cofactor>
</comment>
<accession>A0AA38HNW1</accession>
<comment type="similarity">
    <text evidence="5 15">Belongs to the cytochrome P450 family.</text>
</comment>
<evidence type="ECO:0000256" key="7">
    <source>
        <dbReference type="ARBA" id="ARBA00022723"/>
    </source>
</evidence>
<evidence type="ECO:0000256" key="11">
    <source>
        <dbReference type="ARBA" id="ARBA00023004"/>
    </source>
</evidence>
<keyword evidence="8" id="KW-0256">Endoplasmic reticulum</keyword>
<dbReference type="Pfam" id="PF00067">
    <property type="entry name" value="p450"/>
    <property type="match status" value="1"/>
</dbReference>
<keyword evidence="7 14" id="KW-0479">Metal-binding</keyword>
<organism evidence="16 17">
    <name type="scientific">Zophobas morio</name>
    <dbReference type="NCBI Taxonomy" id="2755281"/>
    <lineage>
        <taxon>Eukaryota</taxon>
        <taxon>Metazoa</taxon>
        <taxon>Ecdysozoa</taxon>
        <taxon>Arthropoda</taxon>
        <taxon>Hexapoda</taxon>
        <taxon>Insecta</taxon>
        <taxon>Pterygota</taxon>
        <taxon>Neoptera</taxon>
        <taxon>Endopterygota</taxon>
        <taxon>Coleoptera</taxon>
        <taxon>Polyphaga</taxon>
        <taxon>Cucujiformia</taxon>
        <taxon>Tenebrionidae</taxon>
        <taxon>Zophobas</taxon>
    </lineage>
</organism>
<dbReference type="Gene3D" id="1.10.630.10">
    <property type="entry name" value="Cytochrome P450"/>
    <property type="match status" value="1"/>
</dbReference>
<dbReference type="EMBL" id="JALNTZ010000009">
    <property type="protein sequence ID" value="KAJ3641253.1"/>
    <property type="molecule type" value="Genomic_DNA"/>
</dbReference>
<dbReference type="PANTHER" id="PTHR24292">
    <property type="entry name" value="CYTOCHROME P450"/>
    <property type="match status" value="1"/>
</dbReference>
<comment type="function">
    <text evidence="2">May be involved in the metabolism of insect hormones and in the breakdown of synthetic insecticides.</text>
</comment>
<dbReference type="GO" id="GO:0004497">
    <property type="term" value="F:monooxygenase activity"/>
    <property type="evidence" value="ECO:0007669"/>
    <property type="project" value="UniProtKB-KW"/>
</dbReference>